<proteinExistence type="predicted"/>
<comment type="caution">
    <text evidence="1">The sequence shown here is derived from an EMBL/GenBank/DDBJ whole genome shotgun (WGS) entry which is preliminary data.</text>
</comment>
<evidence type="ECO:0000313" key="2">
    <source>
        <dbReference type="Proteomes" id="UP001159405"/>
    </source>
</evidence>
<accession>A0ABN8NN01</accession>
<dbReference type="EMBL" id="CALNXK010000028">
    <property type="protein sequence ID" value="CAH3115573.1"/>
    <property type="molecule type" value="Genomic_DNA"/>
</dbReference>
<reference evidence="1 2" key="1">
    <citation type="submission" date="2022-05" db="EMBL/GenBank/DDBJ databases">
        <authorList>
            <consortium name="Genoscope - CEA"/>
            <person name="William W."/>
        </authorList>
    </citation>
    <scope>NUCLEOTIDE SEQUENCE [LARGE SCALE GENOMIC DNA]</scope>
</reference>
<protein>
    <recommendedName>
        <fullName evidence="3">VWFC domain-containing protein</fullName>
    </recommendedName>
</protein>
<evidence type="ECO:0000313" key="1">
    <source>
        <dbReference type="EMBL" id="CAH3115573.1"/>
    </source>
</evidence>
<evidence type="ECO:0008006" key="3">
    <source>
        <dbReference type="Google" id="ProtNLM"/>
    </source>
</evidence>
<keyword evidence="2" id="KW-1185">Reference proteome</keyword>
<name>A0ABN8NN01_9CNID</name>
<feature type="non-terminal residue" evidence="1">
    <location>
        <position position="130"/>
    </location>
</feature>
<gene>
    <name evidence="1" type="ORF">PLOB_00023753</name>
</gene>
<organism evidence="1 2">
    <name type="scientific">Porites lobata</name>
    <dbReference type="NCBI Taxonomy" id="104759"/>
    <lineage>
        <taxon>Eukaryota</taxon>
        <taxon>Metazoa</taxon>
        <taxon>Cnidaria</taxon>
        <taxon>Anthozoa</taxon>
        <taxon>Hexacorallia</taxon>
        <taxon>Scleractinia</taxon>
        <taxon>Fungiina</taxon>
        <taxon>Poritidae</taxon>
        <taxon>Porites</taxon>
    </lineage>
</organism>
<sequence length="130" mass="14679">FCHHFVDRYTELNTEQSVMISAYFLLAATVYTVTSAASISSNDAFCLHEGAKFYPGEKVVLQECQYTCQCAASEEYSFFMCEPLCTRPYDFMCANGADPVEKMEESSVPGCKCPKYYCPETLSMAHLIEY</sequence>
<dbReference type="Proteomes" id="UP001159405">
    <property type="component" value="Unassembled WGS sequence"/>
</dbReference>
<feature type="non-terminal residue" evidence="1">
    <location>
        <position position="1"/>
    </location>
</feature>